<organism evidence="2 3">
    <name type="scientific">Xenorhabdus mauleonii</name>
    <dbReference type="NCBI Taxonomy" id="351675"/>
    <lineage>
        <taxon>Bacteria</taxon>
        <taxon>Pseudomonadati</taxon>
        <taxon>Pseudomonadota</taxon>
        <taxon>Gammaproteobacteria</taxon>
        <taxon>Enterobacterales</taxon>
        <taxon>Morganellaceae</taxon>
        <taxon>Xenorhabdus</taxon>
    </lineage>
</organism>
<evidence type="ECO:0000313" key="2">
    <source>
        <dbReference type="EMBL" id="SFK04299.1"/>
    </source>
</evidence>
<dbReference type="EMBL" id="FORG01000025">
    <property type="protein sequence ID" value="SFK04299.1"/>
    <property type="molecule type" value="Genomic_DNA"/>
</dbReference>
<reference evidence="3" key="1">
    <citation type="submission" date="2016-10" db="EMBL/GenBank/DDBJ databases">
        <authorList>
            <person name="Varghese N."/>
            <person name="Submissions S."/>
        </authorList>
    </citation>
    <scope>NUCLEOTIDE SEQUENCE [LARGE SCALE GENOMIC DNA]</scope>
    <source>
        <strain evidence="3">DSM 17908</strain>
    </source>
</reference>
<protein>
    <submittedName>
        <fullName evidence="2">Uncharacterized protein</fullName>
    </submittedName>
</protein>
<evidence type="ECO:0000313" key="3">
    <source>
        <dbReference type="Proteomes" id="UP000198919"/>
    </source>
</evidence>
<accession>A0A1I3WAN1</accession>
<dbReference type="AlphaFoldDB" id="A0A1I3WAN1"/>
<name>A0A1I3WAN1_9GAMM</name>
<dbReference type="EMBL" id="NITY01000025">
    <property type="protein sequence ID" value="PHM36752.1"/>
    <property type="molecule type" value="Genomic_DNA"/>
</dbReference>
<keyword evidence="4" id="KW-1185">Reference proteome</keyword>
<sequence length="86" mass="10187">MKWEKVFFLLFNGIEDNIYFAANEARKRYRVPPARCYAYRGVEHFWPLHSTPPPFRNCDLDSKLLILPMAPEPIHERTRLQAVILA</sequence>
<evidence type="ECO:0000313" key="4">
    <source>
        <dbReference type="Proteomes" id="UP000224607"/>
    </source>
</evidence>
<evidence type="ECO:0000313" key="1">
    <source>
        <dbReference type="EMBL" id="PHM36752.1"/>
    </source>
</evidence>
<dbReference type="STRING" id="351675.SAMN05421680_12519"/>
<reference evidence="2" key="2">
    <citation type="submission" date="2016-10" db="EMBL/GenBank/DDBJ databases">
        <authorList>
            <person name="de Groot N.N."/>
        </authorList>
    </citation>
    <scope>NUCLEOTIDE SEQUENCE [LARGE SCALE GENOMIC DNA]</scope>
    <source>
        <strain evidence="2">DSM 17908</strain>
    </source>
</reference>
<gene>
    <name evidence="2" type="ORF">SAMN05421680_12519</name>
    <name evidence="1" type="ORF">Xmau_04115</name>
</gene>
<dbReference type="Proteomes" id="UP000224607">
    <property type="component" value="Unassembled WGS sequence"/>
</dbReference>
<proteinExistence type="predicted"/>
<reference evidence="1 4" key="3">
    <citation type="journal article" date="2017" name="Nat. Microbiol.">
        <title>Natural product diversity associated with the nematode symbionts Photorhabdus and Xenorhabdus.</title>
        <authorList>
            <person name="Tobias N.J."/>
            <person name="Wolff H."/>
            <person name="Djahanschiri B."/>
            <person name="Grundmann F."/>
            <person name="Kronenwerth M."/>
            <person name="Shi Y.M."/>
            <person name="Simonyi S."/>
            <person name="Grun P."/>
            <person name="Shapiro-Ilan D."/>
            <person name="Pidot S.J."/>
            <person name="Stinear T.P."/>
            <person name="Ebersberger I."/>
            <person name="Bode H.B."/>
        </authorList>
    </citation>
    <scope>NUCLEOTIDE SEQUENCE [LARGE SCALE GENOMIC DNA]</scope>
    <source>
        <strain evidence="1 4">DSM 17908</strain>
    </source>
</reference>
<dbReference type="Proteomes" id="UP000198919">
    <property type="component" value="Unassembled WGS sequence"/>
</dbReference>